<dbReference type="PROSITE" id="PS51257">
    <property type="entry name" value="PROKAR_LIPOPROTEIN"/>
    <property type="match status" value="1"/>
</dbReference>
<dbReference type="Pfam" id="PF05643">
    <property type="entry name" value="GNA1162-like"/>
    <property type="match status" value="1"/>
</dbReference>
<keyword evidence="4" id="KW-1185">Reference proteome</keyword>
<feature type="signal peptide" evidence="2">
    <location>
        <begin position="1"/>
        <end position="19"/>
    </location>
</feature>
<dbReference type="KEGG" id="ala:BFG52_14260"/>
<name>A0A1B2M2G6_9GAMM</name>
<accession>A0A1B2M2G6</accession>
<organism evidence="3 4">
    <name type="scientific">Acinetobacter larvae</name>
    <dbReference type="NCBI Taxonomy" id="1789224"/>
    <lineage>
        <taxon>Bacteria</taxon>
        <taxon>Pseudomonadati</taxon>
        <taxon>Pseudomonadota</taxon>
        <taxon>Gammaproteobacteria</taxon>
        <taxon>Moraxellales</taxon>
        <taxon>Moraxellaceae</taxon>
        <taxon>Acinetobacter</taxon>
    </lineage>
</organism>
<protein>
    <recommendedName>
        <fullName evidence="5">Lipoprotein</fullName>
    </recommendedName>
</protein>
<evidence type="ECO:0000313" key="4">
    <source>
        <dbReference type="Proteomes" id="UP000093391"/>
    </source>
</evidence>
<dbReference type="RefSeq" id="WP_067557665.1">
    <property type="nucleotide sequence ID" value="NZ_CP016895.1"/>
</dbReference>
<evidence type="ECO:0000256" key="1">
    <source>
        <dbReference type="SAM" id="MobiDB-lite"/>
    </source>
</evidence>
<sequence length="227" mass="24381">MNKTFALLSVVVTCLGLSACQLPSSTIPSKDVSAYQAYMPRSILVLPPVNDSPDVKASYTVWSTVSVPVANAGYYVFPMAVVDRMFQENGVHLPAEAQSIDPAKLQQIFGADAALYIRIKDYGASYQVIQSVVKVAVEAKLVDLKTGTVLWQGKKSVTDTGNNNDSGLLGALIGALVDQIANNLQDRAYPLATSMSHALFTPTPTRPGQGLLFGPRSPEYAKQAEMR</sequence>
<evidence type="ECO:0000313" key="3">
    <source>
        <dbReference type="EMBL" id="AOA59396.1"/>
    </source>
</evidence>
<feature type="chain" id="PRO_5008539970" description="Lipoprotein" evidence="2">
    <location>
        <begin position="20"/>
        <end position="227"/>
    </location>
</feature>
<dbReference type="AlphaFoldDB" id="A0A1B2M2G6"/>
<dbReference type="EMBL" id="CP016895">
    <property type="protein sequence ID" value="AOA59396.1"/>
    <property type="molecule type" value="Genomic_DNA"/>
</dbReference>
<reference evidence="3 4" key="1">
    <citation type="submission" date="2016-08" db="EMBL/GenBank/DDBJ databases">
        <authorList>
            <person name="Seilhamer J.J."/>
        </authorList>
    </citation>
    <scope>NUCLEOTIDE SEQUENCE [LARGE SCALE GENOMIC DNA]</scope>
    <source>
        <strain evidence="3 4">BRTC-1</strain>
    </source>
</reference>
<proteinExistence type="predicted"/>
<dbReference type="STRING" id="1789224.BFG52_14260"/>
<keyword evidence="2" id="KW-0732">Signal</keyword>
<dbReference type="Proteomes" id="UP000093391">
    <property type="component" value="Chromosome"/>
</dbReference>
<evidence type="ECO:0008006" key="5">
    <source>
        <dbReference type="Google" id="ProtNLM"/>
    </source>
</evidence>
<dbReference type="Gene3D" id="3.40.50.10610">
    <property type="entry name" value="ABC-type transport auxiliary lipoprotein component"/>
    <property type="match status" value="1"/>
</dbReference>
<gene>
    <name evidence="3" type="ORF">BFG52_14260</name>
</gene>
<evidence type="ECO:0000256" key="2">
    <source>
        <dbReference type="SAM" id="SignalP"/>
    </source>
</evidence>
<dbReference type="InterPro" id="IPR008517">
    <property type="entry name" value="GNA1162-like"/>
</dbReference>
<feature type="region of interest" description="Disordered" evidence="1">
    <location>
        <begin position="206"/>
        <end position="227"/>
    </location>
</feature>
<dbReference type="OrthoDB" id="1014694at2"/>